<dbReference type="SUPFAM" id="SSF74877">
    <property type="entry name" value="Major surface antigen p30, SAG1"/>
    <property type="match status" value="1"/>
</dbReference>
<dbReference type="InterPro" id="IPR036755">
    <property type="entry name" value="SRS_dom_sf"/>
</dbReference>
<organism evidence="3 4">
    <name type="scientific">Besnoitia besnoiti</name>
    <name type="common">Apicomplexan protozoan</name>
    <dbReference type="NCBI Taxonomy" id="94643"/>
    <lineage>
        <taxon>Eukaryota</taxon>
        <taxon>Sar</taxon>
        <taxon>Alveolata</taxon>
        <taxon>Apicomplexa</taxon>
        <taxon>Conoidasida</taxon>
        <taxon>Coccidia</taxon>
        <taxon>Eucoccidiorida</taxon>
        <taxon>Eimeriorina</taxon>
        <taxon>Sarcocystidae</taxon>
        <taxon>Besnoitia</taxon>
    </lineage>
</organism>
<comment type="caution">
    <text evidence="3">The sequence shown here is derived from an EMBL/GenBank/DDBJ whole genome shotgun (WGS) entry which is preliminary data.</text>
</comment>
<keyword evidence="1" id="KW-0472">Membrane</keyword>
<dbReference type="Gene3D" id="2.60.40.1320">
    <property type="entry name" value="SRS domain"/>
    <property type="match status" value="1"/>
</dbReference>
<keyword evidence="1" id="KW-0812">Transmembrane</keyword>
<accession>A0A2A9MIC4</accession>
<keyword evidence="1" id="KW-1133">Transmembrane helix</keyword>
<evidence type="ECO:0000313" key="4">
    <source>
        <dbReference type="Proteomes" id="UP000224006"/>
    </source>
</evidence>
<dbReference type="Proteomes" id="UP000224006">
    <property type="component" value="Chromosome II"/>
</dbReference>
<dbReference type="VEuPathDB" id="ToxoDB:BESB_034120"/>
<dbReference type="InterPro" id="IPR007226">
    <property type="entry name" value="SRS_dom"/>
</dbReference>
<keyword evidence="4" id="KW-1185">Reference proteome</keyword>
<dbReference type="GeneID" id="40308393"/>
<feature type="domain" description="SRS" evidence="2">
    <location>
        <begin position="82"/>
        <end position="200"/>
    </location>
</feature>
<evidence type="ECO:0000259" key="2">
    <source>
        <dbReference type="Pfam" id="PF04092"/>
    </source>
</evidence>
<evidence type="ECO:0000256" key="1">
    <source>
        <dbReference type="SAM" id="Phobius"/>
    </source>
</evidence>
<sequence>MVVRRELVALSVYVRAGALCSHHATNSTCADPDTKGGVLSAEDGVIFCLSTLRVLALALLISGSSATSDDGKTAADPSDTVQTCMPETEAKTLPLSVQPGKKDISFKCGGNEATLSPPPENRTFFAKPEGGEPTSLSEVCENALLTKTGSGSNSKYTLTLPSKVSVERKLYFTCTTTDGEKGKQAVGAKKEQKCTVEVTVKAGAGEEHGSSAAGWVAVPSIVVGILFLSLLYI</sequence>
<feature type="transmembrane region" description="Helical" evidence="1">
    <location>
        <begin position="212"/>
        <end position="232"/>
    </location>
</feature>
<dbReference type="AlphaFoldDB" id="A0A2A9MIC4"/>
<evidence type="ECO:0000313" key="3">
    <source>
        <dbReference type="EMBL" id="PFH36954.1"/>
    </source>
</evidence>
<dbReference type="Pfam" id="PF04092">
    <property type="entry name" value="SAG"/>
    <property type="match status" value="1"/>
</dbReference>
<gene>
    <name evidence="3" type="ORF">BESB_034120</name>
</gene>
<dbReference type="GO" id="GO:0016020">
    <property type="term" value="C:membrane"/>
    <property type="evidence" value="ECO:0007669"/>
    <property type="project" value="InterPro"/>
</dbReference>
<dbReference type="KEGG" id="bbes:BESB_034120"/>
<dbReference type="RefSeq" id="XP_029220963.1">
    <property type="nucleotide sequence ID" value="XM_029361998.1"/>
</dbReference>
<reference evidence="3 4" key="1">
    <citation type="submission" date="2017-09" db="EMBL/GenBank/DDBJ databases">
        <title>Genome sequencing of Besnoitia besnoiti strain Bb-Ger1.</title>
        <authorList>
            <person name="Schares G."/>
            <person name="Venepally P."/>
            <person name="Lorenzi H.A."/>
        </authorList>
    </citation>
    <scope>NUCLEOTIDE SEQUENCE [LARGE SCALE GENOMIC DNA]</scope>
    <source>
        <strain evidence="3 4">Bb-Ger1</strain>
    </source>
</reference>
<dbReference type="EMBL" id="NWUJ01000002">
    <property type="protein sequence ID" value="PFH36954.1"/>
    <property type="molecule type" value="Genomic_DNA"/>
</dbReference>
<name>A0A2A9MIC4_BESBE</name>
<proteinExistence type="predicted"/>
<protein>
    <submittedName>
        <fullName evidence="3">SAG-related sequence</fullName>
    </submittedName>
</protein>